<dbReference type="EMBL" id="LUUK01000034">
    <property type="protein sequence ID" value="OAI25937.1"/>
    <property type="molecule type" value="Genomic_DNA"/>
</dbReference>
<sequence length="188" mass="20297">MTSTIHALANRFPFNYTSFNGQRAVQTDNSPAATQDTVSISDAGRQAWTADSVTQAGTRFQQLMAEKTAGQNFLRNAALANPHSSDSEQFAYDLAHDQLFDGQGGGGLISLGATPNDPLHYSSGELVTEESKAYFTEQASQYQQAASKLYDSAKAAGISAGEIVNRLYDLQAQQPSRFRAMMMWPSAG</sequence>
<evidence type="ECO:0000313" key="1">
    <source>
        <dbReference type="EMBL" id="OAI25937.1"/>
    </source>
</evidence>
<proteinExistence type="predicted"/>
<dbReference type="STRING" id="702114.A1355_01460"/>
<accession>A0A177P6H9</accession>
<reference evidence="2" key="1">
    <citation type="submission" date="2016-03" db="EMBL/GenBank/DDBJ databases">
        <authorList>
            <person name="Heylen K."/>
            <person name="De Vos P."/>
            <person name="Vekeman B."/>
        </authorList>
    </citation>
    <scope>NUCLEOTIDE SEQUENCE [LARGE SCALE GENOMIC DNA]</scope>
    <source>
        <strain evidence="2">R-45383</strain>
    </source>
</reference>
<evidence type="ECO:0000313" key="2">
    <source>
        <dbReference type="Proteomes" id="UP000077628"/>
    </source>
</evidence>
<gene>
    <name evidence="1" type="ORF">A1355_01460</name>
</gene>
<organism evidence="1 2">
    <name type="scientific">Methylomonas koyamae</name>
    <dbReference type="NCBI Taxonomy" id="702114"/>
    <lineage>
        <taxon>Bacteria</taxon>
        <taxon>Pseudomonadati</taxon>
        <taxon>Pseudomonadota</taxon>
        <taxon>Gammaproteobacteria</taxon>
        <taxon>Methylococcales</taxon>
        <taxon>Methylococcaceae</taxon>
        <taxon>Methylomonas</taxon>
    </lineage>
</organism>
<dbReference type="AlphaFoldDB" id="A0A177P6H9"/>
<dbReference type="RefSeq" id="WP_064024946.1">
    <property type="nucleotide sequence ID" value="NZ_LUUK01000034.1"/>
</dbReference>
<name>A0A177P6H9_9GAMM</name>
<comment type="caution">
    <text evidence="1">The sequence shown here is derived from an EMBL/GenBank/DDBJ whole genome shotgun (WGS) entry which is preliminary data.</text>
</comment>
<keyword evidence="2" id="KW-1185">Reference proteome</keyword>
<dbReference type="Proteomes" id="UP000077628">
    <property type="component" value="Unassembled WGS sequence"/>
</dbReference>
<protein>
    <submittedName>
        <fullName evidence="1">Uncharacterized protein</fullName>
    </submittedName>
</protein>